<evidence type="ECO:0000313" key="2">
    <source>
        <dbReference type="EMBL" id="CAB4593158.1"/>
    </source>
</evidence>
<dbReference type="InterPro" id="IPR002937">
    <property type="entry name" value="Amino_oxidase"/>
</dbReference>
<sequence>MVLACPAAQAARLLPPGDAADGLARIEYADVVMVTVAVPAADWPARLHGMSGYLVPKPVQRLVTAASFGSQKWAHWQAADGRAQVILRISLGRDGLPVMHLDDDQLLDAAIREVSEHVGVALAPTATRVTRWQRAFPQYRPHHQRTVAAISAELPSSVLLAGASYHGIGIPACVRSGEDAARIVWERTLSALA</sequence>
<dbReference type="SUPFAM" id="SSF54373">
    <property type="entry name" value="FAD-linked reductases, C-terminal domain"/>
    <property type="match status" value="1"/>
</dbReference>
<dbReference type="InterPro" id="IPR050464">
    <property type="entry name" value="Zeta_carotene_desat/Oxidored"/>
</dbReference>
<dbReference type="PANTHER" id="PTHR42923">
    <property type="entry name" value="PROTOPORPHYRINOGEN OXIDASE"/>
    <property type="match status" value="1"/>
</dbReference>
<dbReference type="PANTHER" id="PTHR42923:SF3">
    <property type="entry name" value="PROTOPORPHYRINOGEN OXIDASE"/>
    <property type="match status" value="1"/>
</dbReference>
<dbReference type="AlphaFoldDB" id="A0A6J6G8P9"/>
<gene>
    <name evidence="2" type="ORF">UFOPK1493_03853</name>
</gene>
<proteinExistence type="predicted"/>
<feature type="domain" description="Amine oxidase" evidence="1">
    <location>
        <begin position="2"/>
        <end position="184"/>
    </location>
</feature>
<reference evidence="2" key="1">
    <citation type="submission" date="2020-05" db="EMBL/GenBank/DDBJ databases">
        <authorList>
            <person name="Chiriac C."/>
            <person name="Salcher M."/>
            <person name="Ghai R."/>
            <person name="Kavagutti S V."/>
        </authorList>
    </citation>
    <scope>NUCLEOTIDE SEQUENCE</scope>
</reference>
<organism evidence="2">
    <name type="scientific">freshwater metagenome</name>
    <dbReference type="NCBI Taxonomy" id="449393"/>
    <lineage>
        <taxon>unclassified sequences</taxon>
        <taxon>metagenomes</taxon>
        <taxon>ecological metagenomes</taxon>
    </lineage>
</organism>
<evidence type="ECO:0000259" key="1">
    <source>
        <dbReference type="Pfam" id="PF01593"/>
    </source>
</evidence>
<dbReference type="Gene3D" id="3.50.50.60">
    <property type="entry name" value="FAD/NAD(P)-binding domain"/>
    <property type="match status" value="1"/>
</dbReference>
<name>A0A6J6G8P9_9ZZZZ</name>
<dbReference type="InterPro" id="IPR036188">
    <property type="entry name" value="FAD/NAD-bd_sf"/>
</dbReference>
<dbReference type="SUPFAM" id="SSF51905">
    <property type="entry name" value="FAD/NAD(P)-binding domain"/>
    <property type="match status" value="1"/>
</dbReference>
<accession>A0A6J6G8P9</accession>
<dbReference type="EMBL" id="CAEZSR010000248">
    <property type="protein sequence ID" value="CAB4593158.1"/>
    <property type="molecule type" value="Genomic_DNA"/>
</dbReference>
<dbReference type="GO" id="GO:0016491">
    <property type="term" value="F:oxidoreductase activity"/>
    <property type="evidence" value="ECO:0007669"/>
    <property type="project" value="InterPro"/>
</dbReference>
<dbReference type="Pfam" id="PF01593">
    <property type="entry name" value="Amino_oxidase"/>
    <property type="match status" value="1"/>
</dbReference>
<protein>
    <submittedName>
        <fullName evidence="2">Unannotated protein</fullName>
    </submittedName>
</protein>